<dbReference type="EMBL" id="JBDZYD010000003">
    <property type="protein sequence ID" value="MEQ0559463.1"/>
    <property type="molecule type" value="Genomic_DNA"/>
</dbReference>
<evidence type="ECO:0000313" key="5">
    <source>
        <dbReference type="Proteomes" id="UP001440984"/>
    </source>
</evidence>
<evidence type="ECO:0000259" key="2">
    <source>
        <dbReference type="PROSITE" id="PS50995"/>
    </source>
</evidence>
<dbReference type="PANTHER" id="PTHR13947:SF37">
    <property type="entry name" value="LD18367P"/>
    <property type="match status" value="1"/>
</dbReference>
<dbReference type="PANTHER" id="PTHR13947">
    <property type="entry name" value="GNAT FAMILY N-ACETYLTRANSFERASE"/>
    <property type="match status" value="1"/>
</dbReference>
<reference evidence="4 5" key="1">
    <citation type="submission" date="2024-05" db="EMBL/GenBank/DDBJ databases">
        <authorList>
            <person name="Zhao H."/>
            <person name="Xu Y."/>
            <person name="Lin S."/>
            <person name="Spain J.C."/>
            <person name="Zhou N.-Y."/>
        </authorList>
    </citation>
    <scope>NUCLEOTIDE SEQUENCE [LARGE SCALE GENOMIC DNA]</scope>
    <source>
        <strain evidence="4 5">NEAU-NG30</strain>
    </source>
</reference>
<dbReference type="RefSeq" id="WP_348949532.1">
    <property type="nucleotide sequence ID" value="NZ_JBDZYD010000003.1"/>
</dbReference>
<keyword evidence="5" id="KW-1185">Reference proteome</keyword>
<evidence type="ECO:0000256" key="1">
    <source>
        <dbReference type="ARBA" id="ARBA00022679"/>
    </source>
</evidence>
<dbReference type="InterPro" id="IPR050769">
    <property type="entry name" value="NAT_camello-type"/>
</dbReference>
<dbReference type="InterPro" id="IPR011991">
    <property type="entry name" value="ArsR-like_HTH"/>
</dbReference>
<dbReference type="InterPro" id="IPR000182">
    <property type="entry name" value="GNAT_dom"/>
</dbReference>
<dbReference type="InterPro" id="IPR036388">
    <property type="entry name" value="WH-like_DNA-bd_sf"/>
</dbReference>
<accession>A0ABV0LD90</accession>
<dbReference type="Pfam" id="PF00583">
    <property type="entry name" value="Acetyltransf_1"/>
    <property type="match status" value="1"/>
</dbReference>
<evidence type="ECO:0000313" key="4">
    <source>
        <dbReference type="EMBL" id="MEQ0559463.1"/>
    </source>
</evidence>
<dbReference type="InterPro" id="IPR000835">
    <property type="entry name" value="HTH_MarR-typ"/>
</dbReference>
<proteinExistence type="predicted"/>
<keyword evidence="4" id="KW-0012">Acyltransferase</keyword>
<dbReference type="EC" id="2.3.1.-" evidence="4"/>
<dbReference type="SUPFAM" id="SSF46785">
    <property type="entry name" value="Winged helix' DNA-binding domain"/>
    <property type="match status" value="1"/>
</dbReference>
<name>A0ABV0LD90_9PSEU</name>
<dbReference type="InterPro" id="IPR036390">
    <property type="entry name" value="WH_DNA-bd_sf"/>
</dbReference>
<dbReference type="Proteomes" id="UP001440984">
    <property type="component" value="Unassembled WGS sequence"/>
</dbReference>
<dbReference type="SMART" id="SM00347">
    <property type="entry name" value="HTH_MARR"/>
    <property type="match status" value="1"/>
</dbReference>
<comment type="caution">
    <text evidence="4">The sequence shown here is derived from an EMBL/GenBank/DDBJ whole genome shotgun (WGS) entry which is preliminary data.</text>
</comment>
<gene>
    <name evidence="4" type="ORF">ABJI51_10315</name>
</gene>
<dbReference type="PROSITE" id="PS51186">
    <property type="entry name" value="GNAT"/>
    <property type="match status" value="1"/>
</dbReference>
<organism evidence="4 5">
    <name type="scientific">Amycolatopsis melonis</name>
    <dbReference type="NCBI Taxonomy" id="3156488"/>
    <lineage>
        <taxon>Bacteria</taxon>
        <taxon>Bacillati</taxon>
        <taxon>Actinomycetota</taxon>
        <taxon>Actinomycetes</taxon>
        <taxon>Pseudonocardiales</taxon>
        <taxon>Pseudonocardiaceae</taxon>
        <taxon>Amycolatopsis</taxon>
    </lineage>
</organism>
<dbReference type="CDD" id="cd00090">
    <property type="entry name" value="HTH_ARSR"/>
    <property type="match status" value="1"/>
</dbReference>
<keyword evidence="1 4" id="KW-0808">Transferase</keyword>
<dbReference type="Pfam" id="PF12802">
    <property type="entry name" value="MarR_2"/>
    <property type="match status" value="1"/>
</dbReference>
<dbReference type="Gene3D" id="1.10.10.10">
    <property type="entry name" value="Winged helix-like DNA-binding domain superfamily/Winged helix DNA-binding domain"/>
    <property type="match status" value="1"/>
</dbReference>
<dbReference type="InterPro" id="IPR016181">
    <property type="entry name" value="Acyl_CoA_acyltransferase"/>
</dbReference>
<dbReference type="PROSITE" id="PS50995">
    <property type="entry name" value="HTH_MARR_2"/>
    <property type="match status" value="1"/>
</dbReference>
<dbReference type="CDD" id="cd04301">
    <property type="entry name" value="NAT_SF"/>
    <property type="match status" value="1"/>
</dbReference>
<feature type="domain" description="N-acetyltransferase" evidence="3">
    <location>
        <begin position="153"/>
        <end position="304"/>
    </location>
</feature>
<dbReference type="SUPFAM" id="SSF55729">
    <property type="entry name" value="Acyl-CoA N-acyltransferases (Nat)"/>
    <property type="match status" value="1"/>
</dbReference>
<feature type="domain" description="HTH marR-type" evidence="2">
    <location>
        <begin position="3"/>
        <end position="142"/>
    </location>
</feature>
<dbReference type="GO" id="GO:0016746">
    <property type="term" value="F:acyltransferase activity"/>
    <property type="evidence" value="ECO:0007669"/>
    <property type="project" value="UniProtKB-KW"/>
</dbReference>
<dbReference type="Gene3D" id="3.40.630.30">
    <property type="match status" value="1"/>
</dbReference>
<protein>
    <submittedName>
        <fullName evidence="4">Bifunctional helix-turn-helix transcriptional regulator/GNAT family N-acetyltransferase</fullName>
        <ecNumber evidence="4">2.3.1.-</ecNumber>
    </submittedName>
</protein>
<sequence length="310" mass="34722">MNDDTLLAERVAAVRAFNRLYTGVIGVLDEGPADAEYSLPEARVLFELAHQDPMPVTDLRKRLDLDAGYASRLLARLESRGLVVRERSAEDARRQLVRPTPAGRDAFALLNRRSTEQIGGLLRRFADEDQQRLLAAMRTIEDLVGDRRRDPVLVLRPPRPGDLGWVVERHGVLYGREYGFTARFEGLVAQVVADFAGHHDDPRQAFWIAELDGERVGSIACTRGPDAGTAKLRLLLLEPSARGHGVGKRLVTECVAFARAHGYRAMELSTVSILTAARSIYRAAGFEIVRTHEFDDWGPRLTDETWRLEF</sequence>
<evidence type="ECO:0000259" key="3">
    <source>
        <dbReference type="PROSITE" id="PS51186"/>
    </source>
</evidence>